<reference evidence="1 2" key="1">
    <citation type="submission" date="2016-12" db="EMBL/GenBank/DDBJ databases">
        <title>Isolation and genomic insights into novel planktonic Zetaproteobacteria from stratified waters of the Chesapeake Bay.</title>
        <authorList>
            <person name="McAllister S.M."/>
            <person name="Kato S."/>
            <person name="Chan C.S."/>
            <person name="Chiu B.K."/>
            <person name="Field E.K."/>
        </authorList>
    </citation>
    <scope>NUCLEOTIDE SEQUENCE [LARGE SCALE GENOMIC DNA]</scope>
    <source>
        <strain evidence="1 2">CP-8</strain>
    </source>
</reference>
<evidence type="ECO:0000313" key="2">
    <source>
        <dbReference type="Proteomes" id="UP000231637"/>
    </source>
</evidence>
<dbReference type="KEGG" id="mfn:Ga0123462_0409"/>
<dbReference type="Proteomes" id="UP000231637">
    <property type="component" value="Chromosome"/>
</dbReference>
<organism evidence="1 2">
    <name type="scientific">Mariprofundus ferrinatatus</name>
    <dbReference type="NCBI Taxonomy" id="1921087"/>
    <lineage>
        <taxon>Bacteria</taxon>
        <taxon>Pseudomonadati</taxon>
        <taxon>Pseudomonadota</taxon>
        <taxon>Candidatius Mariprofundia</taxon>
        <taxon>Mariprofundales</taxon>
        <taxon>Mariprofundaceae</taxon>
        <taxon>Mariprofundus</taxon>
    </lineage>
</organism>
<evidence type="ECO:0000313" key="1">
    <source>
        <dbReference type="EMBL" id="ATX81284.1"/>
    </source>
</evidence>
<dbReference type="AlphaFoldDB" id="A0A2K8L8M7"/>
<protein>
    <submittedName>
        <fullName evidence="1">Uncharacterized protein</fullName>
    </submittedName>
</protein>
<name>A0A2K8L8M7_9PROT</name>
<sequence length="46" mass="5386">MNSRLQIKSAVWESGAPNSLLLTRYLSIVRRLFFGGLYIKWQLLFV</sequence>
<accession>A0A2K8L8M7</accession>
<proteinExistence type="predicted"/>
<dbReference type="EMBL" id="CP018800">
    <property type="protein sequence ID" value="ATX81284.1"/>
    <property type="molecule type" value="Genomic_DNA"/>
</dbReference>
<gene>
    <name evidence="1" type="ORF">Ga0123462_0409</name>
</gene>
<keyword evidence="2" id="KW-1185">Reference proteome</keyword>